<dbReference type="Proteomes" id="UP000094527">
    <property type="component" value="Unassembled WGS sequence"/>
</dbReference>
<evidence type="ECO:0000313" key="2">
    <source>
        <dbReference type="EMBL" id="ODM89842.1"/>
    </source>
</evidence>
<proteinExistence type="predicted"/>
<reference evidence="2 3" key="1">
    <citation type="journal article" date="2016" name="Genome Biol. Evol.">
        <title>Gene Family Evolution Reflects Adaptation to Soil Environmental Stressors in the Genome of the Collembolan Orchesella cincta.</title>
        <authorList>
            <person name="Faddeeva-Vakhrusheva A."/>
            <person name="Derks M.F."/>
            <person name="Anvar S.Y."/>
            <person name="Agamennone V."/>
            <person name="Suring W."/>
            <person name="Smit S."/>
            <person name="van Straalen N.M."/>
            <person name="Roelofs D."/>
        </authorList>
    </citation>
    <scope>NUCLEOTIDE SEQUENCE [LARGE SCALE GENOMIC DNA]</scope>
    <source>
        <tissue evidence="2">Mixed pool</tissue>
    </source>
</reference>
<evidence type="ECO:0000313" key="3">
    <source>
        <dbReference type="Proteomes" id="UP000094527"/>
    </source>
</evidence>
<organism evidence="2 3">
    <name type="scientific">Orchesella cincta</name>
    <name type="common">Springtail</name>
    <name type="synonym">Podura cincta</name>
    <dbReference type="NCBI Taxonomy" id="48709"/>
    <lineage>
        <taxon>Eukaryota</taxon>
        <taxon>Metazoa</taxon>
        <taxon>Ecdysozoa</taxon>
        <taxon>Arthropoda</taxon>
        <taxon>Hexapoda</taxon>
        <taxon>Collembola</taxon>
        <taxon>Entomobryomorpha</taxon>
        <taxon>Entomobryoidea</taxon>
        <taxon>Orchesellidae</taxon>
        <taxon>Orchesellinae</taxon>
        <taxon>Orchesella</taxon>
    </lineage>
</organism>
<dbReference type="InterPro" id="IPR029058">
    <property type="entry name" value="AB_hydrolase_fold"/>
</dbReference>
<name>A0A1D2MA99_ORCCI</name>
<feature type="domain" description="Partial AB-hydrolase lipase" evidence="1">
    <location>
        <begin position="97"/>
        <end position="152"/>
    </location>
</feature>
<sequence length="421" mass="47444">MASKIPKSEVSKRWVKVPISEHEQPSLASVLMGASVVQDTWTEEITLRDFYYQVFAPDYKIEYPFKTWAECRRGLESGEISSRREPNVPMSMMEEIGLRGYNVSLHTIQSDDGYISSIYRISGCLKSPPRFGKQSVLLFHGGFGGSASWIIQPGSRNLAFTLVEAGYEVWLANLRGTTPSQNHTKLNSQTDLIYGNLHSKILAGFYLAPGTFLGSSHNPLLKLWATIVGSPMEQIMFNIMKGKADGEPGSVAKALGLTPQNLCSWKYLRCGVCDSIFFALYGNDAMQLNYEDFPNAIAKLQDTFGLRLLIHGMQNYKNCSFRKYDYGSERNLLKYGSTQPPHYNMEKVAAPTYLFYGENDNMVTSADVARLRDSLPPKFMRGYHGVEWTAFNHVDFLIAKDADVLLYNKILQTMKELDSRS</sequence>
<dbReference type="GO" id="GO:0006629">
    <property type="term" value="P:lipid metabolic process"/>
    <property type="evidence" value="ECO:0007669"/>
    <property type="project" value="InterPro"/>
</dbReference>
<dbReference type="InterPro" id="IPR006693">
    <property type="entry name" value="AB_hydrolase_lipase"/>
</dbReference>
<keyword evidence="3" id="KW-1185">Reference proteome</keyword>
<dbReference type="OrthoDB" id="9974421at2759"/>
<comment type="caution">
    <text evidence="2">The sequence shown here is derived from an EMBL/GenBank/DDBJ whole genome shotgun (WGS) entry which is preliminary data.</text>
</comment>
<accession>A0A1D2MA99</accession>
<dbReference type="STRING" id="48709.A0A1D2MA99"/>
<dbReference type="PANTHER" id="PTHR11005">
    <property type="entry name" value="LYSOSOMAL ACID LIPASE-RELATED"/>
    <property type="match status" value="1"/>
</dbReference>
<evidence type="ECO:0000259" key="1">
    <source>
        <dbReference type="Pfam" id="PF04083"/>
    </source>
</evidence>
<dbReference type="SUPFAM" id="SSF53474">
    <property type="entry name" value="alpha/beta-Hydrolases"/>
    <property type="match status" value="1"/>
</dbReference>
<dbReference type="Pfam" id="PF04083">
    <property type="entry name" value="Abhydro_lipase"/>
    <property type="match status" value="1"/>
</dbReference>
<gene>
    <name evidence="2" type="ORF">Ocin01_16840</name>
</gene>
<dbReference type="AlphaFoldDB" id="A0A1D2MA99"/>
<dbReference type="EMBL" id="LJIJ01002325">
    <property type="protein sequence ID" value="ODM89842.1"/>
    <property type="molecule type" value="Genomic_DNA"/>
</dbReference>
<dbReference type="Gene3D" id="3.40.50.1820">
    <property type="entry name" value="alpha/beta hydrolase"/>
    <property type="match status" value="2"/>
</dbReference>
<protein>
    <submittedName>
        <fullName evidence="2">Lipase 3</fullName>
    </submittedName>
</protein>